<dbReference type="EMBL" id="CP000724">
    <property type="protein sequence ID" value="ABR48528.1"/>
    <property type="molecule type" value="Genomic_DNA"/>
</dbReference>
<dbReference type="OrthoDB" id="1954250at2"/>
<evidence type="ECO:0000313" key="1">
    <source>
        <dbReference type="EMBL" id="ABR48528.1"/>
    </source>
</evidence>
<gene>
    <name evidence="1" type="ordered locus">Amet_2374</name>
</gene>
<organism evidence="1 2">
    <name type="scientific">Alkaliphilus metalliredigens (strain QYMF)</name>
    <dbReference type="NCBI Taxonomy" id="293826"/>
    <lineage>
        <taxon>Bacteria</taxon>
        <taxon>Bacillati</taxon>
        <taxon>Bacillota</taxon>
        <taxon>Clostridia</taxon>
        <taxon>Peptostreptococcales</taxon>
        <taxon>Natronincolaceae</taxon>
        <taxon>Alkaliphilus</taxon>
    </lineage>
</organism>
<sequence>MHDQFKKPINDEEEEIIKFKKMIMGELKALIEKVENFNGIISDVDEGSNRLILISLKKFNGELPKEVGEAIKKHGEQGWGSQNQFYVMTNRKRVVGYLGINLYEEPMPFGKYVYIFALQLEKKYQSQINLKYIENFISAVARKAQCNYVDMTDDCCPLALDKVKHLGFVEFTSTSLFKLNKQNSPIDFEMVSSQNINISEIEGTHFIPSDRRLPLQVQLNQWKEENCTIEKFVINKNQGQTPLTLLIIKRLGATKKNGTKNFYTFLAEPIVFYDDQLTNEVINIIINILGEKEQEEAFMIALPTACEVTISKYHWDYKLESVKWYRKMVSNHYKQL</sequence>
<protein>
    <submittedName>
        <fullName evidence="1">Uncharacterized protein</fullName>
    </submittedName>
</protein>
<proteinExistence type="predicted"/>
<name>A6TQR0_ALKMQ</name>
<dbReference type="AlphaFoldDB" id="A6TQR0"/>
<dbReference type="Proteomes" id="UP000001572">
    <property type="component" value="Chromosome"/>
</dbReference>
<accession>A6TQR0</accession>
<dbReference type="STRING" id="293826.Amet_2374"/>
<dbReference type="RefSeq" id="WP_012063503.1">
    <property type="nucleotide sequence ID" value="NC_009633.1"/>
</dbReference>
<dbReference type="KEGG" id="amt:Amet_2374"/>
<evidence type="ECO:0000313" key="2">
    <source>
        <dbReference type="Proteomes" id="UP000001572"/>
    </source>
</evidence>
<dbReference type="HOGENOM" id="CLU_825479_0_0_9"/>
<keyword evidence="2" id="KW-1185">Reference proteome</keyword>
<reference evidence="2" key="1">
    <citation type="journal article" date="2016" name="Genome Announc.">
        <title>Complete genome sequence of Alkaliphilus metalliredigens strain QYMF, an alkaliphilic and metal-reducing bacterium isolated from borax-contaminated leachate ponds.</title>
        <authorList>
            <person name="Hwang C."/>
            <person name="Copeland A."/>
            <person name="Lucas S."/>
            <person name="Lapidus A."/>
            <person name="Barry K."/>
            <person name="Detter J.C."/>
            <person name="Glavina Del Rio T."/>
            <person name="Hammon N."/>
            <person name="Israni S."/>
            <person name="Dalin E."/>
            <person name="Tice H."/>
            <person name="Pitluck S."/>
            <person name="Chertkov O."/>
            <person name="Brettin T."/>
            <person name="Bruce D."/>
            <person name="Han C."/>
            <person name="Schmutz J."/>
            <person name="Larimer F."/>
            <person name="Land M.L."/>
            <person name="Hauser L."/>
            <person name="Kyrpides N."/>
            <person name="Mikhailova N."/>
            <person name="Ye Q."/>
            <person name="Zhou J."/>
            <person name="Richardson P."/>
            <person name="Fields M.W."/>
        </authorList>
    </citation>
    <scope>NUCLEOTIDE SEQUENCE [LARGE SCALE GENOMIC DNA]</scope>
    <source>
        <strain evidence="2">QYMF</strain>
    </source>
</reference>